<feature type="region of interest" description="Disordered" evidence="1">
    <location>
        <begin position="175"/>
        <end position="239"/>
    </location>
</feature>
<feature type="region of interest" description="Disordered" evidence="1">
    <location>
        <begin position="63"/>
        <end position="159"/>
    </location>
</feature>
<dbReference type="Proteomes" id="UP001583280">
    <property type="component" value="Unassembled WGS sequence"/>
</dbReference>
<feature type="compositionally biased region" description="Polar residues" evidence="1">
    <location>
        <begin position="472"/>
        <end position="526"/>
    </location>
</feature>
<feature type="compositionally biased region" description="Low complexity" evidence="1">
    <location>
        <begin position="175"/>
        <end position="204"/>
    </location>
</feature>
<keyword evidence="3" id="KW-1185">Reference proteome</keyword>
<evidence type="ECO:0000313" key="3">
    <source>
        <dbReference type="Proteomes" id="UP001583280"/>
    </source>
</evidence>
<feature type="compositionally biased region" description="Polar residues" evidence="1">
    <location>
        <begin position="556"/>
        <end position="571"/>
    </location>
</feature>
<accession>A0ABR3ZQI2</accession>
<feature type="compositionally biased region" description="Basic residues" evidence="1">
    <location>
        <begin position="824"/>
        <end position="833"/>
    </location>
</feature>
<feature type="compositionally biased region" description="Low complexity" evidence="1">
    <location>
        <begin position="115"/>
        <end position="138"/>
    </location>
</feature>
<feature type="region of interest" description="Disordered" evidence="1">
    <location>
        <begin position="656"/>
        <end position="782"/>
    </location>
</feature>
<feature type="compositionally biased region" description="Low complexity" evidence="1">
    <location>
        <begin position="527"/>
        <end position="544"/>
    </location>
</feature>
<feature type="region of interest" description="Disordered" evidence="1">
    <location>
        <begin position="806"/>
        <end position="856"/>
    </location>
</feature>
<feature type="compositionally biased region" description="Polar residues" evidence="1">
    <location>
        <begin position="767"/>
        <end position="777"/>
    </location>
</feature>
<feature type="compositionally biased region" description="Polar residues" evidence="1">
    <location>
        <begin position="674"/>
        <end position="683"/>
    </location>
</feature>
<feature type="compositionally biased region" description="Low complexity" evidence="1">
    <location>
        <begin position="583"/>
        <end position="595"/>
    </location>
</feature>
<feature type="compositionally biased region" description="Basic and acidic residues" evidence="1">
    <location>
        <begin position="962"/>
        <end position="971"/>
    </location>
</feature>
<dbReference type="EMBL" id="JAWDJO010000003">
    <property type="protein sequence ID" value="KAL1901774.1"/>
    <property type="molecule type" value="Genomic_DNA"/>
</dbReference>
<feature type="compositionally biased region" description="Polar residues" evidence="1">
    <location>
        <begin position="24"/>
        <end position="45"/>
    </location>
</feature>
<reference evidence="2 3" key="1">
    <citation type="journal article" date="2024" name="IMA Fungus">
        <title>IMA Genome - F19 : A genome assembly and annotation guide to empower mycologists, including annotated draft genome sequences of Ceratocystis pirilliformis, Diaporthe australafricana, Fusarium ophioides, Paecilomyces lecythidis, and Sporothrix stenoceras.</title>
        <authorList>
            <person name="Aylward J."/>
            <person name="Wilson A.M."/>
            <person name="Visagie C.M."/>
            <person name="Spraker J."/>
            <person name="Barnes I."/>
            <person name="Buitendag C."/>
            <person name="Ceriani C."/>
            <person name="Del Mar Angel L."/>
            <person name="du Plessis D."/>
            <person name="Fuchs T."/>
            <person name="Gasser K."/>
            <person name="Kramer D."/>
            <person name="Li W."/>
            <person name="Munsamy K."/>
            <person name="Piso A."/>
            <person name="Price J.L."/>
            <person name="Sonnekus B."/>
            <person name="Thomas C."/>
            <person name="van der Nest A."/>
            <person name="van Dijk A."/>
            <person name="van Heerden A."/>
            <person name="van Vuuren N."/>
            <person name="Yilmaz N."/>
            <person name="Duong T.A."/>
            <person name="van der Merwe N.A."/>
            <person name="Wingfield M.J."/>
            <person name="Wingfield B.D."/>
        </authorList>
    </citation>
    <scope>NUCLEOTIDE SEQUENCE [LARGE SCALE GENOMIC DNA]</scope>
    <source>
        <strain evidence="2 3">CMW 12675</strain>
    </source>
</reference>
<feature type="region of interest" description="Disordered" evidence="1">
    <location>
        <begin position="472"/>
        <end position="608"/>
    </location>
</feature>
<feature type="region of interest" description="Disordered" evidence="1">
    <location>
        <begin position="944"/>
        <end position="971"/>
    </location>
</feature>
<evidence type="ECO:0000313" key="2">
    <source>
        <dbReference type="EMBL" id="KAL1901774.1"/>
    </source>
</evidence>
<comment type="caution">
    <text evidence="2">The sequence shown here is derived from an EMBL/GenBank/DDBJ whole genome shotgun (WGS) entry which is preliminary data.</text>
</comment>
<feature type="compositionally biased region" description="Basic and acidic residues" evidence="1">
    <location>
        <begin position="812"/>
        <end position="823"/>
    </location>
</feature>
<feature type="region of interest" description="Disordered" evidence="1">
    <location>
        <begin position="379"/>
        <end position="448"/>
    </location>
</feature>
<protein>
    <submittedName>
        <fullName evidence="2">Uncharacterized protein</fullName>
    </submittedName>
</protein>
<organism evidence="2 3">
    <name type="scientific">Ceratocystis pirilliformis</name>
    <dbReference type="NCBI Taxonomy" id="259994"/>
    <lineage>
        <taxon>Eukaryota</taxon>
        <taxon>Fungi</taxon>
        <taxon>Dikarya</taxon>
        <taxon>Ascomycota</taxon>
        <taxon>Pezizomycotina</taxon>
        <taxon>Sordariomycetes</taxon>
        <taxon>Hypocreomycetidae</taxon>
        <taxon>Microascales</taxon>
        <taxon>Ceratocystidaceae</taxon>
        <taxon>Ceratocystis</taxon>
    </lineage>
</organism>
<feature type="compositionally biased region" description="Low complexity" evidence="1">
    <location>
        <begin position="63"/>
        <end position="72"/>
    </location>
</feature>
<feature type="compositionally biased region" description="Low complexity" evidence="1">
    <location>
        <begin position="389"/>
        <end position="402"/>
    </location>
</feature>
<gene>
    <name evidence="2" type="ORF">Cpir12675_000283</name>
</gene>
<feature type="compositionally biased region" description="Basic and acidic residues" evidence="1">
    <location>
        <begin position="661"/>
        <end position="673"/>
    </location>
</feature>
<feature type="compositionally biased region" description="Polar residues" evidence="1">
    <location>
        <begin position="945"/>
        <end position="956"/>
    </location>
</feature>
<sequence>MTMHHDTHDLPRVAKVAVTRRTTIVSSDSPYRPTYSTTPNTSGSKGSYFPTVTATVTAGASASPTASVTAPPHSHSLPSITATSPSRPSRPSSPPPVSMISQFGSPLPKHRARTRPSTSSAASSASVIAAIRPRSSSAKGKTTYAPLQADSPFPQRTIRPSSSASLLLEKTANSGINSSSASNATNSNSTTDSATTNTNTTPASGLPRIPALPTGPTSKEEKRLGRIIPVAPGPVPPDERPDYGWNQPAGVIAHFNAKADTVAARGGDKSKSASWTQGFVEKGAKGSAIASAESEKKRWSSSTLARLKKWSKPLTMTHSKYTMQVEAYLKQQRDYEAQRIADENQPPIKLPDTAVAGTTIAGHRYIAISIPLEADPFSPCLSQNQSNGQPAQLLSSSSSQQRQQHHHQPQQTPQKPCKPSPHRGPLSQHPLSLSPPPSRPRVSSLSAITTQSTAAAAASGASTATVADTNAAQPAGSMQSHLPQPDTQVSTGRRNAIHTPSQSIGNESSVSRPATESGSDSGSNTYADSVTTANTSATSTPTISESGQRPGMVPRRSTSMLAQIKQQQAMSMSMAKDANKDITVTSTATSTTTTVQIPRRRNGTVSGGFARTTESIDQVILDGQSISLQSAYPRPVRPVPDIPPIAAQKAKLAQMQAARLVAERDEPERDVPSRNKTTGGSMHSASSSKTSLQLPSSRSRQHDNVAKATSNSAAPSVTSSSANSRRENKTLSSTESTRAKASTEWRKNRQERVRERKMRDIERARSVRSQGSRNSVESPLESGLAPSISSVMVIVDLTPHQVPSISKSAPALEDKAHGKELSRSKRRFKKMRKLSGSSDSDSDSERPDSRGSVAETVMSTASAPLARHSHNCASRRTVQSYDLHDMERRLRKLELSSGGNAVVKALEPALANLDRTLMTLYEGRVVEWMTEAAEKRRSRIVMETLESQSNPRTPESSVYGERTFRLSRGPE</sequence>
<proteinExistence type="predicted"/>
<feature type="region of interest" description="Disordered" evidence="1">
    <location>
        <begin position="24"/>
        <end position="47"/>
    </location>
</feature>
<feature type="compositionally biased region" description="Low complexity" evidence="1">
    <location>
        <begin position="684"/>
        <end position="698"/>
    </location>
</feature>
<feature type="compositionally biased region" description="Low complexity" evidence="1">
    <location>
        <begin position="708"/>
        <end position="723"/>
    </location>
</feature>
<name>A0ABR3ZQI2_9PEZI</name>
<evidence type="ECO:0000256" key="1">
    <source>
        <dbReference type="SAM" id="MobiDB-lite"/>
    </source>
</evidence>
<feature type="compositionally biased region" description="Basic and acidic residues" evidence="1">
    <location>
        <begin position="737"/>
        <end position="765"/>
    </location>
</feature>